<evidence type="ECO:0000313" key="2">
    <source>
        <dbReference type="Proteomes" id="UP000035760"/>
    </source>
</evidence>
<dbReference type="STRING" id="1400863.BN873_50005"/>
<dbReference type="Pfam" id="PF21665">
    <property type="entry name" value="Type_III_SycN"/>
    <property type="match status" value="1"/>
</dbReference>
<sequence length="123" mass="13537">MNLIDDVLHDFGRHIGIAGLTLDGGTVAGLNFERRGALFFERATDAVLVYLARQTPSHDSAPLERALRCTHYREGHLLPVQAGLLGEDTLVLLARLEERAFSLPVLEKTVTLLTELHDRVAAP</sequence>
<keyword evidence="2" id="KW-1185">Reference proteome</keyword>
<comment type="caution">
    <text evidence="1">The sequence shown here is derived from an EMBL/GenBank/DDBJ whole genome shotgun (WGS) entry which is preliminary data.</text>
</comment>
<dbReference type="GO" id="GO:0009306">
    <property type="term" value="P:protein secretion"/>
    <property type="evidence" value="ECO:0007669"/>
    <property type="project" value="InterPro"/>
</dbReference>
<name>W6MA07_9GAMM</name>
<dbReference type="AlphaFoldDB" id="W6MA07"/>
<gene>
    <name evidence="1" type="ORF">BN873_50005</name>
</gene>
<protein>
    <recommendedName>
        <fullName evidence="3">Type III secretion chaperone SycN</fullName>
    </recommendedName>
</protein>
<dbReference type="OrthoDB" id="6969782at2"/>
<reference evidence="1" key="1">
    <citation type="submission" date="2013-07" db="EMBL/GenBank/DDBJ databases">
        <authorList>
            <person name="McIlroy S."/>
        </authorList>
    </citation>
    <scope>NUCLEOTIDE SEQUENCE [LARGE SCALE GENOMIC DNA]</scope>
    <source>
        <strain evidence="1">Run_A_D11</strain>
    </source>
</reference>
<dbReference type="RefSeq" id="WP_048674272.1">
    <property type="nucleotide sequence ID" value="NZ_CBTJ020000058.1"/>
</dbReference>
<evidence type="ECO:0008006" key="3">
    <source>
        <dbReference type="Google" id="ProtNLM"/>
    </source>
</evidence>
<evidence type="ECO:0000313" key="1">
    <source>
        <dbReference type="EMBL" id="CDI03499.1"/>
    </source>
</evidence>
<reference evidence="1" key="2">
    <citation type="submission" date="2014-03" db="EMBL/GenBank/DDBJ databases">
        <title>Candidatus Competibacter-lineage genomes retrieved from metagenomes reveal functional metabolic diversity.</title>
        <authorList>
            <person name="McIlroy S.J."/>
            <person name="Albertsen M."/>
            <person name="Andresen E.K."/>
            <person name="Saunders A.M."/>
            <person name="Kristiansen R."/>
            <person name="Stokholm-Bjerregaard M."/>
            <person name="Nielsen K.L."/>
            <person name="Nielsen P.H."/>
        </authorList>
    </citation>
    <scope>NUCLEOTIDE SEQUENCE</scope>
    <source>
        <strain evidence="1">Run_A_D11</strain>
    </source>
</reference>
<organism evidence="1 2">
    <name type="scientific">Candidatus Competibacter denitrificans Run_A_D11</name>
    <dbReference type="NCBI Taxonomy" id="1400863"/>
    <lineage>
        <taxon>Bacteria</taxon>
        <taxon>Pseudomonadati</taxon>
        <taxon>Pseudomonadota</taxon>
        <taxon>Gammaproteobacteria</taxon>
        <taxon>Candidatus Competibacteraceae</taxon>
        <taxon>Candidatus Competibacter</taxon>
    </lineage>
</organism>
<accession>W6MA07</accession>
<dbReference type="InterPro" id="IPR012673">
    <property type="entry name" value="T3SS_SynN"/>
</dbReference>
<dbReference type="SUPFAM" id="SSF69635">
    <property type="entry name" value="Type III secretory system chaperone-like"/>
    <property type="match status" value="1"/>
</dbReference>
<dbReference type="Gene3D" id="3.30.1460.10">
    <property type="match status" value="1"/>
</dbReference>
<dbReference type="Proteomes" id="UP000035760">
    <property type="component" value="Unassembled WGS sequence"/>
</dbReference>
<dbReference type="CDD" id="cd17031">
    <property type="entry name" value="T3SC_IA_SycN-like"/>
    <property type="match status" value="1"/>
</dbReference>
<proteinExistence type="predicted"/>
<dbReference type="EMBL" id="CBTJ020000058">
    <property type="protein sequence ID" value="CDI03499.1"/>
    <property type="molecule type" value="Genomic_DNA"/>
</dbReference>
<dbReference type="NCBIfam" id="TIGR02503">
    <property type="entry name" value="type_III_SycN"/>
    <property type="match status" value="1"/>
</dbReference>